<dbReference type="SUPFAM" id="SSF47384">
    <property type="entry name" value="Homodimeric domain of signal transducing histidine kinase"/>
    <property type="match status" value="1"/>
</dbReference>
<dbReference type="Proteomes" id="UP000238034">
    <property type="component" value="Unassembled WGS sequence"/>
</dbReference>
<dbReference type="SMART" id="SM00091">
    <property type="entry name" value="PAS"/>
    <property type="match status" value="3"/>
</dbReference>
<keyword evidence="12" id="KW-1185">Reference proteome</keyword>
<dbReference type="InterPro" id="IPR005467">
    <property type="entry name" value="His_kinase_dom"/>
</dbReference>
<dbReference type="InterPro" id="IPR000014">
    <property type="entry name" value="PAS"/>
</dbReference>
<name>A0A2T0U5E5_9SPHI</name>
<dbReference type="SUPFAM" id="SSF55785">
    <property type="entry name" value="PYP-like sensor domain (PAS domain)"/>
    <property type="match status" value="3"/>
</dbReference>
<dbReference type="Pfam" id="PF00072">
    <property type="entry name" value="Response_reg"/>
    <property type="match status" value="1"/>
</dbReference>
<dbReference type="InterPro" id="IPR029016">
    <property type="entry name" value="GAF-like_dom_sf"/>
</dbReference>
<dbReference type="InterPro" id="IPR035965">
    <property type="entry name" value="PAS-like_dom_sf"/>
</dbReference>
<dbReference type="PROSITE" id="PS50112">
    <property type="entry name" value="PAS"/>
    <property type="match status" value="3"/>
</dbReference>
<dbReference type="InterPro" id="IPR001789">
    <property type="entry name" value="Sig_transdc_resp-reg_receiver"/>
</dbReference>
<dbReference type="InterPro" id="IPR000700">
    <property type="entry name" value="PAS-assoc_C"/>
</dbReference>
<dbReference type="Gene3D" id="3.30.450.20">
    <property type="entry name" value="PAS domain"/>
    <property type="match status" value="3"/>
</dbReference>
<gene>
    <name evidence="11" type="ORF">B0I27_104122</name>
</gene>
<evidence type="ECO:0000256" key="4">
    <source>
        <dbReference type="ARBA" id="ARBA00022679"/>
    </source>
</evidence>
<feature type="domain" description="PAS" evidence="9">
    <location>
        <begin position="173"/>
        <end position="243"/>
    </location>
</feature>
<dbReference type="Gene3D" id="3.40.50.2300">
    <property type="match status" value="1"/>
</dbReference>
<dbReference type="InterPro" id="IPR036097">
    <property type="entry name" value="HisK_dim/P_sf"/>
</dbReference>
<dbReference type="PROSITE" id="PS50110">
    <property type="entry name" value="RESPONSE_REGULATORY"/>
    <property type="match status" value="1"/>
</dbReference>
<dbReference type="PRINTS" id="PR00344">
    <property type="entry name" value="BCTRLSENSOR"/>
</dbReference>
<dbReference type="InterPro" id="IPR003594">
    <property type="entry name" value="HATPase_dom"/>
</dbReference>
<dbReference type="PROSITE" id="PS50113">
    <property type="entry name" value="PAC"/>
    <property type="match status" value="2"/>
</dbReference>
<feature type="domain" description="PAC" evidence="10">
    <location>
        <begin position="362"/>
        <end position="416"/>
    </location>
</feature>
<feature type="domain" description="PAS" evidence="9">
    <location>
        <begin position="290"/>
        <end position="341"/>
    </location>
</feature>
<dbReference type="CDD" id="cd17546">
    <property type="entry name" value="REC_hyHK_CKI1_RcsC-like"/>
    <property type="match status" value="1"/>
</dbReference>
<dbReference type="AlphaFoldDB" id="A0A2T0U5E5"/>
<dbReference type="InterPro" id="IPR011006">
    <property type="entry name" value="CheY-like_superfamily"/>
</dbReference>
<accession>A0A2T0U5E5</accession>
<feature type="modified residue" description="4-aspartylphosphate" evidence="6">
    <location>
        <position position="848"/>
    </location>
</feature>
<dbReference type="CDD" id="cd00130">
    <property type="entry name" value="PAS"/>
    <property type="match status" value="3"/>
</dbReference>
<dbReference type="InterPro" id="IPR003018">
    <property type="entry name" value="GAF"/>
</dbReference>
<dbReference type="SMART" id="SM00388">
    <property type="entry name" value="HisKA"/>
    <property type="match status" value="1"/>
</dbReference>
<evidence type="ECO:0000313" key="12">
    <source>
        <dbReference type="Proteomes" id="UP000238034"/>
    </source>
</evidence>
<dbReference type="CDD" id="cd00082">
    <property type="entry name" value="HisKA"/>
    <property type="match status" value="1"/>
</dbReference>
<dbReference type="SUPFAM" id="SSF55781">
    <property type="entry name" value="GAF domain-like"/>
    <property type="match status" value="1"/>
</dbReference>
<dbReference type="EMBL" id="PVTH01000004">
    <property type="protein sequence ID" value="PRY53114.1"/>
    <property type="molecule type" value="Genomic_DNA"/>
</dbReference>
<keyword evidence="4" id="KW-0808">Transferase</keyword>
<dbReference type="CDD" id="cd16922">
    <property type="entry name" value="HATPase_EvgS-ArcB-TorS-like"/>
    <property type="match status" value="1"/>
</dbReference>
<evidence type="ECO:0000256" key="3">
    <source>
        <dbReference type="ARBA" id="ARBA00022553"/>
    </source>
</evidence>
<dbReference type="PANTHER" id="PTHR43047">
    <property type="entry name" value="TWO-COMPONENT HISTIDINE PROTEIN KINASE"/>
    <property type="match status" value="1"/>
</dbReference>
<dbReference type="NCBIfam" id="TIGR00229">
    <property type="entry name" value="sensory_box"/>
    <property type="match status" value="3"/>
</dbReference>
<dbReference type="GO" id="GO:0000155">
    <property type="term" value="F:phosphorelay sensor kinase activity"/>
    <property type="evidence" value="ECO:0007669"/>
    <property type="project" value="InterPro"/>
</dbReference>
<feature type="domain" description="Histidine kinase" evidence="7">
    <location>
        <begin position="557"/>
        <end position="778"/>
    </location>
</feature>
<dbReference type="InterPro" id="IPR003661">
    <property type="entry name" value="HisK_dim/P_dom"/>
</dbReference>
<dbReference type="Pfam" id="PF02518">
    <property type="entry name" value="HATPase_c"/>
    <property type="match status" value="1"/>
</dbReference>
<dbReference type="Gene3D" id="3.30.450.40">
    <property type="match status" value="1"/>
</dbReference>
<dbReference type="PROSITE" id="PS50109">
    <property type="entry name" value="HIS_KIN"/>
    <property type="match status" value="1"/>
</dbReference>
<proteinExistence type="predicted"/>
<protein>
    <recommendedName>
        <fullName evidence="2">histidine kinase</fullName>
        <ecNumber evidence="2">2.7.13.3</ecNumber>
    </recommendedName>
</protein>
<dbReference type="GO" id="GO:0006355">
    <property type="term" value="P:regulation of DNA-templated transcription"/>
    <property type="evidence" value="ECO:0007669"/>
    <property type="project" value="InterPro"/>
</dbReference>
<comment type="catalytic activity">
    <reaction evidence="1">
        <text>ATP + protein L-histidine = ADP + protein N-phospho-L-histidine.</text>
        <dbReference type="EC" id="2.7.13.3"/>
    </reaction>
</comment>
<dbReference type="SMART" id="SM00086">
    <property type="entry name" value="PAC"/>
    <property type="match status" value="2"/>
</dbReference>
<dbReference type="SMART" id="SM00065">
    <property type="entry name" value="GAF"/>
    <property type="match status" value="1"/>
</dbReference>
<keyword evidence="3 6" id="KW-0597">Phosphoprotein</keyword>
<reference evidence="11 12" key="1">
    <citation type="submission" date="2018-03" db="EMBL/GenBank/DDBJ databases">
        <title>Genomic Encyclopedia of Type Strains, Phase III (KMG-III): the genomes of soil and plant-associated and newly described type strains.</title>
        <authorList>
            <person name="Whitman W."/>
        </authorList>
    </citation>
    <scope>NUCLEOTIDE SEQUENCE [LARGE SCALE GENOMIC DNA]</scope>
    <source>
        <strain evidence="11 12">CGMCC 1.9313</strain>
    </source>
</reference>
<dbReference type="Pfam" id="PF13426">
    <property type="entry name" value="PAS_9"/>
    <property type="match status" value="2"/>
</dbReference>
<dbReference type="SMART" id="SM00448">
    <property type="entry name" value="REC"/>
    <property type="match status" value="1"/>
</dbReference>
<evidence type="ECO:0000313" key="11">
    <source>
        <dbReference type="EMBL" id="PRY53114.1"/>
    </source>
</evidence>
<dbReference type="Gene3D" id="1.10.287.130">
    <property type="match status" value="1"/>
</dbReference>
<comment type="caution">
    <text evidence="11">The sequence shown here is derived from an EMBL/GenBank/DDBJ whole genome shotgun (WGS) entry which is preliminary data.</text>
</comment>
<organism evidence="11 12">
    <name type="scientific">Arcticibacter pallidicorallinus</name>
    <dbReference type="NCBI Taxonomy" id="1259464"/>
    <lineage>
        <taxon>Bacteria</taxon>
        <taxon>Pseudomonadati</taxon>
        <taxon>Bacteroidota</taxon>
        <taxon>Sphingobacteriia</taxon>
        <taxon>Sphingobacteriales</taxon>
        <taxon>Sphingobacteriaceae</taxon>
        <taxon>Arcticibacter</taxon>
    </lineage>
</organism>
<dbReference type="Pfam" id="PF00989">
    <property type="entry name" value="PAS"/>
    <property type="match status" value="1"/>
</dbReference>
<dbReference type="InterPro" id="IPR013767">
    <property type="entry name" value="PAS_fold"/>
</dbReference>
<dbReference type="Pfam" id="PF01590">
    <property type="entry name" value="GAF"/>
    <property type="match status" value="1"/>
</dbReference>
<evidence type="ECO:0000259" key="10">
    <source>
        <dbReference type="PROSITE" id="PS50113"/>
    </source>
</evidence>
<evidence type="ECO:0000259" key="7">
    <source>
        <dbReference type="PROSITE" id="PS50109"/>
    </source>
</evidence>
<dbReference type="InterPro" id="IPR004358">
    <property type="entry name" value="Sig_transdc_His_kin-like_C"/>
</dbReference>
<evidence type="ECO:0000259" key="9">
    <source>
        <dbReference type="PROSITE" id="PS50112"/>
    </source>
</evidence>
<evidence type="ECO:0000256" key="6">
    <source>
        <dbReference type="PROSITE-ProRule" id="PRU00169"/>
    </source>
</evidence>
<evidence type="ECO:0000256" key="5">
    <source>
        <dbReference type="ARBA" id="ARBA00022777"/>
    </source>
</evidence>
<dbReference type="EC" id="2.7.13.3" evidence="2"/>
<dbReference type="FunFam" id="3.30.565.10:FF:000010">
    <property type="entry name" value="Sensor histidine kinase RcsC"/>
    <property type="match status" value="1"/>
</dbReference>
<dbReference type="SMART" id="SM00387">
    <property type="entry name" value="HATPase_c"/>
    <property type="match status" value="1"/>
</dbReference>
<feature type="domain" description="PAS" evidence="9">
    <location>
        <begin position="413"/>
        <end position="484"/>
    </location>
</feature>
<keyword evidence="5" id="KW-0418">Kinase</keyword>
<sequence>MQGANAEEEELRRLKGLEAYQILDTEEERSFDAIVELAAELCQMPMAMITLLDSKRQWFKAKVGIDLSETSRDFSFCNYTIQSNEIFEVNDTLLDGRFVSNPFVTGYPMVRFYAGAPLISEDGYRLGSLCLMDTIPNTLNDLQRKTLRLLANEVVMRFESAKRNRELKYHLDAAQEYQEMFNHSGDLHCIVSETGQIEFVNNSVVDIIGYTADEVKGRYIWDFCPPDERSKLLPDIHKAILSGLDHFKLEASVVTKSDGIKVFSWNNVIRSGRWLINGRDITHQKENQRVLEQLSLVASHVNNGVVINDADSKAIWVNKAFEIITGYSAGEVLGKRIGDLLLRNYMDNPTLMFARSRTASRESFSVVLPAHRKDSSPVWLSIMNTIVLNKDGEADKSIEILTDITQQKESDSQNETLNVALSKSSVGIVVRDNRNKVVWFNDAFEKITGYSLEEFKGKHLGDILIGPDTSMDDYKVAKDAFANQTTYEIENLFYTKSEDRVWLYLSNTPLFNASGQMERQVCIVVDVTERKKAEKEIIATREAAIKLGKAKETFLSVMSHEMRTPLNAIIGISRILLEEDPLERQLENLDVLRFSTENLLTLINDVLDYTKMETGNLELELRTVNLKKIVYSTVESLRFKVDRGRVSMKAEIDDRIPELLMADNTRVYQVLMNLLGNAIKFTEQGEINLRLDLISEDSDSVFIQFKITDTGIGIHSDKLDYIFESYTQEGADTTRKYGGTGLGLAITKKLVELHDSKIIVESEKGKGSSFYFTIRFTRPDESEIEETAFEQQPLSIPSYILIVDDNPMNRMVAQKTVMRWGIKSDLAENGQEALEMIKRKDYDLVLMDLHMPVMDGYEATRKIRMLPDGKYKNLPVIALTGSDLVVRKEMILDAGINDTVLKPFVPMDLFKKMRTYLKKGEA</sequence>
<evidence type="ECO:0000259" key="8">
    <source>
        <dbReference type="PROSITE" id="PS50110"/>
    </source>
</evidence>
<dbReference type="SUPFAM" id="SSF55874">
    <property type="entry name" value="ATPase domain of HSP90 chaperone/DNA topoisomerase II/histidine kinase"/>
    <property type="match status" value="1"/>
</dbReference>
<feature type="domain" description="PAC" evidence="10">
    <location>
        <begin position="487"/>
        <end position="539"/>
    </location>
</feature>
<dbReference type="InterPro" id="IPR036890">
    <property type="entry name" value="HATPase_C_sf"/>
</dbReference>
<dbReference type="SUPFAM" id="SSF52172">
    <property type="entry name" value="CheY-like"/>
    <property type="match status" value="1"/>
</dbReference>
<feature type="domain" description="Response regulatory" evidence="8">
    <location>
        <begin position="799"/>
        <end position="917"/>
    </location>
</feature>
<evidence type="ECO:0000256" key="2">
    <source>
        <dbReference type="ARBA" id="ARBA00012438"/>
    </source>
</evidence>
<dbReference type="Pfam" id="PF00512">
    <property type="entry name" value="HisKA"/>
    <property type="match status" value="1"/>
</dbReference>
<dbReference type="InterPro" id="IPR001610">
    <property type="entry name" value="PAC"/>
</dbReference>
<dbReference type="Gene3D" id="3.30.565.10">
    <property type="entry name" value="Histidine kinase-like ATPase, C-terminal domain"/>
    <property type="match status" value="1"/>
</dbReference>
<evidence type="ECO:0000256" key="1">
    <source>
        <dbReference type="ARBA" id="ARBA00000085"/>
    </source>
</evidence>